<keyword evidence="2" id="KW-1185">Reference proteome</keyword>
<feature type="chain" id="PRO_5037824016" evidence="1">
    <location>
        <begin position="23"/>
        <end position="177"/>
    </location>
</feature>
<keyword evidence="1" id="KW-0732">Signal</keyword>
<proteinExistence type="predicted"/>
<accession>A0A914V7A8</accession>
<dbReference type="WBParaSite" id="PSAMB.scaffold1625size29281.g14118.t1">
    <property type="protein sequence ID" value="PSAMB.scaffold1625size29281.g14118.t1"/>
    <property type="gene ID" value="PSAMB.scaffold1625size29281.g14118"/>
</dbReference>
<evidence type="ECO:0000313" key="2">
    <source>
        <dbReference type="Proteomes" id="UP000887566"/>
    </source>
</evidence>
<reference evidence="3" key="1">
    <citation type="submission" date="2022-11" db="UniProtKB">
        <authorList>
            <consortium name="WormBaseParasite"/>
        </authorList>
    </citation>
    <scope>IDENTIFICATION</scope>
</reference>
<evidence type="ECO:0000313" key="3">
    <source>
        <dbReference type="WBParaSite" id="PSAMB.scaffold1625size29281.g14118.t1"/>
    </source>
</evidence>
<dbReference type="AlphaFoldDB" id="A0A914V7A8"/>
<name>A0A914V7A8_9BILA</name>
<dbReference type="Proteomes" id="UP000887566">
    <property type="component" value="Unplaced"/>
</dbReference>
<organism evidence="2 3">
    <name type="scientific">Plectus sambesii</name>
    <dbReference type="NCBI Taxonomy" id="2011161"/>
    <lineage>
        <taxon>Eukaryota</taxon>
        <taxon>Metazoa</taxon>
        <taxon>Ecdysozoa</taxon>
        <taxon>Nematoda</taxon>
        <taxon>Chromadorea</taxon>
        <taxon>Plectida</taxon>
        <taxon>Plectina</taxon>
        <taxon>Plectoidea</taxon>
        <taxon>Plectidae</taxon>
        <taxon>Plectus</taxon>
    </lineage>
</organism>
<feature type="signal peptide" evidence="1">
    <location>
        <begin position="1"/>
        <end position="22"/>
    </location>
</feature>
<sequence length="177" mass="18971">MNRQPVISTVFLGAFFFQMSICDVFPEPNASQQNDILLPPIKLSTPSPSSSKTGVNLISPVDIKCAKLCASYWKCIVSAGNNRAGSCSRAVGCACACFDESSCAVERIQRDPATESKPLPDDSDLEGIHIPLMPNRGQRVCQKMCADFRFCLRYFGHSGANGQGCPEPAGCNCVGSP</sequence>
<evidence type="ECO:0000256" key="1">
    <source>
        <dbReference type="SAM" id="SignalP"/>
    </source>
</evidence>
<protein>
    <submittedName>
        <fullName evidence="3">Uncharacterized protein</fullName>
    </submittedName>
</protein>